<feature type="region of interest" description="Disordered" evidence="1">
    <location>
        <begin position="81"/>
        <end position="122"/>
    </location>
</feature>
<feature type="compositionally biased region" description="Basic and acidic residues" evidence="1">
    <location>
        <begin position="56"/>
        <end position="67"/>
    </location>
</feature>
<feature type="compositionally biased region" description="Polar residues" evidence="1">
    <location>
        <begin position="112"/>
        <end position="122"/>
    </location>
</feature>
<evidence type="ECO:0000313" key="2">
    <source>
        <dbReference type="EMBL" id="RFU27922.1"/>
    </source>
</evidence>
<dbReference type="OrthoDB" id="72441at2759"/>
<accession>A0A3E2H3V5</accession>
<sequence>MPLQLHHSKRRPAPLSNADCDHEITLVDSTVLAVQTSHTRRRSVNDEFGSPSQSESPRRYSDASKHHVRAEITRLKYGKFQGRKSAEEDRPELAVADSEVEDNGENTENRGRTSTSSNVRLKVSQTESESAIDVLYENQRGLILCGMKLFSSRALGNLDPAPWTNIAQKPSATDITNAQPPDPSWEWAWKDWSVNHDDGVDDEGWEYSFAFAKGFSWHGASWYKSFVRRRAWIRKRVKRKDGDQIEPRSSEMLSPDYFSVQPSRSNSKSRISSSEGDPRASRNSIGMSSRYEMEDEPTVAEDITTIGKLIEVLRNLRIDREKVEAIENFCSHGGDEVGLMKDNMSDIMHQFVFQASRRLLLSHLTKILEDIASEERAETDKEPSQAAMTKKRIHDLEEAVRAADAEVNKLEFPNDGKGMGGHVDEVLGNLDSNMPGNLVSESQNDITTEGGDNGREASPRSEGIDKGKGKGKEA</sequence>
<proteinExistence type="predicted"/>
<feature type="region of interest" description="Disordered" evidence="1">
    <location>
        <begin position="243"/>
        <end position="296"/>
    </location>
</feature>
<organism evidence="2 3">
    <name type="scientific">Scytalidium lignicola</name>
    <name type="common">Hyphomycete</name>
    <dbReference type="NCBI Taxonomy" id="5539"/>
    <lineage>
        <taxon>Eukaryota</taxon>
        <taxon>Fungi</taxon>
        <taxon>Dikarya</taxon>
        <taxon>Ascomycota</taxon>
        <taxon>Pezizomycotina</taxon>
        <taxon>Leotiomycetes</taxon>
        <taxon>Leotiomycetes incertae sedis</taxon>
        <taxon>Scytalidium</taxon>
    </lineage>
</organism>
<feature type="non-terminal residue" evidence="2">
    <location>
        <position position="1"/>
    </location>
</feature>
<keyword evidence="3" id="KW-1185">Reference proteome</keyword>
<comment type="caution">
    <text evidence="2">The sequence shown here is derived from an EMBL/GenBank/DDBJ whole genome shotgun (WGS) entry which is preliminary data.</text>
</comment>
<dbReference type="EMBL" id="NCSJ02000184">
    <property type="protein sequence ID" value="RFU27922.1"/>
    <property type="molecule type" value="Genomic_DNA"/>
</dbReference>
<feature type="non-terminal residue" evidence="2">
    <location>
        <position position="474"/>
    </location>
</feature>
<feature type="region of interest" description="Disordered" evidence="1">
    <location>
        <begin position="36"/>
        <end position="67"/>
    </location>
</feature>
<protein>
    <submittedName>
        <fullName evidence="2">Uncharacterized protein</fullName>
    </submittedName>
</protein>
<name>A0A3E2H3V5_SCYLI</name>
<gene>
    <name evidence="2" type="ORF">B7463_g8401</name>
</gene>
<feature type="region of interest" description="Disordered" evidence="1">
    <location>
        <begin position="411"/>
        <end position="474"/>
    </location>
</feature>
<dbReference type="AlphaFoldDB" id="A0A3E2H3V5"/>
<feature type="compositionally biased region" description="Low complexity" evidence="1">
    <location>
        <begin position="263"/>
        <end position="274"/>
    </location>
</feature>
<reference evidence="2 3" key="1">
    <citation type="submission" date="2018-05" db="EMBL/GenBank/DDBJ databases">
        <title>Draft genome sequence of Scytalidium lignicola DSM 105466, a ubiquitous saprotrophic fungus.</title>
        <authorList>
            <person name="Buettner E."/>
            <person name="Gebauer A.M."/>
            <person name="Hofrichter M."/>
            <person name="Liers C."/>
            <person name="Kellner H."/>
        </authorList>
    </citation>
    <scope>NUCLEOTIDE SEQUENCE [LARGE SCALE GENOMIC DNA]</scope>
    <source>
        <strain evidence="2 3">DSM 105466</strain>
    </source>
</reference>
<dbReference type="Proteomes" id="UP000258309">
    <property type="component" value="Unassembled WGS sequence"/>
</dbReference>
<evidence type="ECO:0000256" key="1">
    <source>
        <dbReference type="SAM" id="MobiDB-lite"/>
    </source>
</evidence>
<dbReference type="OMA" id="WQGVDNS"/>
<feature type="compositionally biased region" description="Basic and acidic residues" evidence="1">
    <location>
        <begin position="452"/>
        <end position="474"/>
    </location>
</feature>
<feature type="compositionally biased region" description="Polar residues" evidence="1">
    <location>
        <begin position="430"/>
        <end position="447"/>
    </location>
</feature>
<dbReference type="STRING" id="5539.A0A3E2H3V5"/>
<evidence type="ECO:0000313" key="3">
    <source>
        <dbReference type="Proteomes" id="UP000258309"/>
    </source>
</evidence>